<comment type="caution">
    <text evidence="2">The sequence shown here is derived from an EMBL/GenBank/DDBJ whole genome shotgun (WGS) entry which is preliminary data.</text>
</comment>
<feature type="domain" description="RES" evidence="1">
    <location>
        <begin position="79"/>
        <end position="208"/>
    </location>
</feature>
<keyword evidence="3" id="KW-1185">Reference proteome</keyword>
<protein>
    <submittedName>
        <fullName evidence="2">RES domain-containing protein</fullName>
    </submittedName>
</protein>
<sequence length="237" mass="26564">MDGDPPLARVNWGRTHRLTLSHYPPIDLYDDISDPHDWDLIARAVQRTNPRLAESYGKLDDVPIDKRLSGDGASWVMAAFVHFSPDRPSRFTDGSYGVYYAGDTLETALREHTFHMARAYAATGEAPGWISEVRELVGQIDADLHDLRVGGFEAFLDPDPTAYSAPQAFAGRLRADGSNGIVYPSLRNPGSECFAAFWPNVVSVARQADHYRYHWNGARIDYVHRITGAREVFDLTR</sequence>
<dbReference type="SMART" id="SM00953">
    <property type="entry name" value="RES"/>
    <property type="match status" value="1"/>
</dbReference>
<name>A0A543K3T4_9RHOB</name>
<dbReference type="InterPro" id="IPR014914">
    <property type="entry name" value="RES_dom"/>
</dbReference>
<evidence type="ECO:0000259" key="1">
    <source>
        <dbReference type="SMART" id="SM00953"/>
    </source>
</evidence>
<dbReference type="Pfam" id="PF08808">
    <property type="entry name" value="RES"/>
    <property type="match status" value="1"/>
</dbReference>
<evidence type="ECO:0000313" key="3">
    <source>
        <dbReference type="Proteomes" id="UP000320582"/>
    </source>
</evidence>
<evidence type="ECO:0000313" key="2">
    <source>
        <dbReference type="EMBL" id="TQM89725.1"/>
    </source>
</evidence>
<reference evidence="2 3" key="1">
    <citation type="submission" date="2019-06" db="EMBL/GenBank/DDBJ databases">
        <title>Genomic Encyclopedia of Archaeal and Bacterial Type Strains, Phase II (KMG-II): from individual species to whole genera.</title>
        <authorList>
            <person name="Goeker M."/>
        </authorList>
    </citation>
    <scope>NUCLEOTIDE SEQUENCE [LARGE SCALE GENOMIC DNA]</scope>
    <source>
        <strain evidence="2 3">DSM 18423</strain>
    </source>
</reference>
<organism evidence="2 3">
    <name type="scientific">Roseinatronobacter monicus</name>
    <dbReference type="NCBI Taxonomy" id="393481"/>
    <lineage>
        <taxon>Bacteria</taxon>
        <taxon>Pseudomonadati</taxon>
        <taxon>Pseudomonadota</taxon>
        <taxon>Alphaproteobacteria</taxon>
        <taxon>Rhodobacterales</taxon>
        <taxon>Paracoccaceae</taxon>
        <taxon>Roseinatronobacter</taxon>
    </lineage>
</organism>
<dbReference type="RefSeq" id="WP_246086436.1">
    <property type="nucleotide sequence ID" value="NZ_VFPT01000005.1"/>
</dbReference>
<accession>A0A543K3T4</accession>
<proteinExistence type="predicted"/>
<dbReference type="Proteomes" id="UP000320582">
    <property type="component" value="Unassembled WGS sequence"/>
</dbReference>
<gene>
    <name evidence="2" type="ORF">BD293_4401</name>
</gene>
<dbReference type="AlphaFoldDB" id="A0A543K3T4"/>
<dbReference type="EMBL" id="VFPT01000005">
    <property type="protein sequence ID" value="TQM89725.1"/>
    <property type="molecule type" value="Genomic_DNA"/>
</dbReference>